<dbReference type="SUPFAM" id="SSF103088">
    <property type="entry name" value="OmpA-like"/>
    <property type="match status" value="1"/>
</dbReference>
<dbReference type="PROSITE" id="PS51123">
    <property type="entry name" value="OMPA_2"/>
    <property type="match status" value="1"/>
</dbReference>
<dbReference type="STRING" id="674.VM_16670"/>
<dbReference type="InterPro" id="IPR006664">
    <property type="entry name" value="OMP_bac"/>
</dbReference>
<dbReference type="GO" id="GO:0009279">
    <property type="term" value="C:cell outer membrane"/>
    <property type="evidence" value="ECO:0007669"/>
    <property type="project" value="UniProtKB-SubCell"/>
</dbReference>
<dbReference type="Pfam" id="PF00691">
    <property type="entry name" value="OmpA"/>
    <property type="match status" value="1"/>
</dbReference>
<sequence>MKKSLISLSLLLSFPAMANCFNGSSEQVQIKKHVSTHLITTQVRGRLSETQVQHTNQILNESKQQVEVKHRSDLCTYDEQSQSLLLHYPFNKYQLSGPHQEILQTYVSMVDSQYKIVVEGHADQTGNPKYNQALSERRAGAVTRYLRDTLKLGNRIVEKGFGESAPVCTVQENAQTGCNRRVVLTIQPQ</sequence>
<feature type="domain" description="OmpA-like" evidence="6">
    <location>
        <begin position="77"/>
        <end position="189"/>
    </location>
</feature>
<feature type="signal peptide" evidence="5">
    <location>
        <begin position="1"/>
        <end position="18"/>
    </location>
</feature>
<keyword evidence="5" id="KW-0732">Signal</keyword>
<keyword evidence="2 4" id="KW-0472">Membrane</keyword>
<feature type="chain" id="PRO_5014423447" evidence="5">
    <location>
        <begin position="19"/>
        <end position="189"/>
    </location>
</feature>
<evidence type="ECO:0000313" key="8">
    <source>
        <dbReference type="Proteomes" id="UP000053748"/>
    </source>
</evidence>
<dbReference type="GeneID" id="93955241"/>
<evidence type="ECO:0000256" key="2">
    <source>
        <dbReference type="ARBA" id="ARBA00023136"/>
    </source>
</evidence>
<dbReference type="EMBL" id="LOSJ02000001">
    <property type="protein sequence ID" value="PNM64178.1"/>
    <property type="molecule type" value="Genomic_DNA"/>
</dbReference>
<keyword evidence="3" id="KW-0998">Cell outer membrane</keyword>
<evidence type="ECO:0000259" key="6">
    <source>
        <dbReference type="PROSITE" id="PS51123"/>
    </source>
</evidence>
<dbReference type="InterPro" id="IPR050330">
    <property type="entry name" value="Bact_OuterMem_StrucFunc"/>
</dbReference>
<name>A0A2J9VK69_VIBMI</name>
<dbReference type="CDD" id="cd07185">
    <property type="entry name" value="OmpA_C-like"/>
    <property type="match status" value="1"/>
</dbReference>
<dbReference type="PANTHER" id="PTHR30329">
    <property type="entry name" value="STATOR ELEMENT OF FLAGELLAR MOTOR COMPLEX"/>
    <property type="match status" value="1"/>
</dbReference>
<dbReference type="Proteomes" id="UP000053748">
    <property type="component" value="Unassembled WGS sequence"/>
</dbReference>
<dbReference type="RefSeq" id="WP_000749079.1">
    <property type="nucleotide sequence ID" value="NZ_CAWMSS010000002.1"/>
</dbReference>
<evidence type="ECO:0000313" key="7">
    <source>
        <dbReference type="EMBL" id="PNM64178.1"/>
    </source>
</evidence>
<proteinExistence type="predicted"/>
<evidence type="ECO:0000256" key="1">
    <source>
        <dbReference type="ARBA" id="ARBA00004442"/>
    </source>
</evidence>
<dbReference type="Gene3D" id="3.30.1330.60">
    <property type="entry name" value="OmpA-like domain"/>
    <property type="match status" value="1"/>
</dbReference>
<dbReference type="PANTHER" id="PTHR30329:SF21">
    <property type="entry name" value="LIPOPROTEIN YIAD-RELATED"/>
    <property type="match status" value="1"/>
</dbReference>
<evidence type="ECO:0000256" key="3">
    <source>
        <dbReference type="ARBA" id="ARBA00023237"/>
    </source>
</evidence>
<dbReference type="InterPro" id="IPR036737">
    <property type="entry name" value="OmpA-like_sf"/>
</dbReference>
<organism evidence="7 8">
    <name type="scientific">Vibrio mimicus</name>
    <dbReference type="NCBI Taxonomy" id="674"/>
    <lineage>
        <taxon>Bacteria</taxon>
        <taxon>Pseudomonadati</taxon>
        <taxon>Pseudomonadota</taxon>
        <taxon>Gammaproteobacteria</taxon>
        <taxon>Vibrionales</taxon>
        <taxon>Vibrionaceae</taxon>
        <taxon>Vibrio</taxon>
    </lineage>
</organism>
<reference evidence="7" key="1">
    <citation type="submission" date="2017-12" db="EMBL/GenBank/DDBJ databases">
        <title>FDA dAtabase for Regulatory Grade micrObial Sequences (FDA-ARGOS): Supporting development and validation of Infectious Disease Dx tests.</title>
        <authorList>
            <person name="Hoffmann M."/>
            <person name="Allard M."/>
            <person name="Evans P."/>
            <person name="Brown E."/>
            <person name="Tallon L.J."/>
            <person name="Sadzewicz L."/>
            <person name="Sengamalay N."/>
            <person name="Ott S."/>
            <person name="Godinez A."/>
            <person name="Nagaraj S."/>
            <person name="Vavikolanu K."/>
            <person name="Aluvathingal J."/>
            <person name="Nadendla S."/>
            <person name="Hobson J."/>
            <person name="Sichtig H."/>
        </authorList>
    </citation>
    <scope>NUCLEOTIDE SEQUENCE [LARGE SCALE GENOMIC DNA]</scope>
    <source>
        <strain evidence="7">FDAARGOS_113</strain>
    </source>
</reference>
<protein>
    <submittedName>
        <fullName evidence="7">OmpA family protein</fullName>
    </submittedName>
</protein>
<keyword evidence="8" id="KW-1185">Reference proteome</keyword>
<dbReference type="OrthoDB" id="9782229at2"/>
<evidence type="ECO:0000256" key="5">
    <source>
        <dbReference type="SAM" id="SignalP"/>
    </source>
</evidence>
<dbReference type="PRINTS" id="PR01021">
    <property type="entry name" value="OMPADOMAIN"/>
</dbReference>
<accession>A0A2J9VK69</accession>
<evidence type="ECO:0000256" key="4">
    <source>
        <dbReference type="PROSITE-ProRule" id="PRU00473"/>
    </source>
</evidence>
<comment type="subcellular location">
    <subcellularLocation>
        <location evidence="1">Cell outer membrane</location>
    </subcellularLocation>
</comment>
<dbReference type="InterPro" id="IPR006665">
    <property type="entry name" value="OmpA-like"/>
</dbReference>
<gene>
    <name evidence="7" type="ORF">AL544_004490</name>
</gene>
<comment type="caution">
    <text evidence="7">The sequence shown here is derived from an EMBL/GenBank/DDBJ whole genome shotgun (WGS) entry which is preliminary data.</text>
</comment>
<dbReference type="AlphaFoldDB" id="A0A2J9VK69"/>